<evidence type="ECO:0000313" key="1">
    <source>
        <dbReference type="EMBL" id="GBM24430.1"/>
    </source>
</evidence>
<proteinExistence type="predicted"/>
<name>A0A4Y2E5M1_ARAVE</name>
<reference evidence="1 2" key="1">
    <citation type="journal article" date="2019" name="Sci. Rep.">
        <title>Orb-weaving spider Araneus ventricosus genome elucidates the spidroin gene catalogue.</title>
        <authorList>
            <person name="Kono N."/>
            <person name="Nakamura H."/>
            <person name="Ohtoshi R."/>
            <person name="Moran D.A.P."/>
            <person name="Shinohara A."/>
            <person name="Yoshida Y."/>
            <person name="Fujiwara M."/>
            <person name="Mori M."/>
            <person name="Tomita M."/>
            <person name="Arakawa K."/>
        </authorList>
    </citation>
    <scope>NUCLEOTIDE SEQUENCE [LARGE SCALE GENOMIC DNA]</scope>
</reference>
<dbReference type="EMBL" id="BGPR01000518">
    <property type="protein sequence ID" value="GBM24430.1"/>
    <property type="molecule type" value="Genomic_DNA"/>
</dbReference>
<protein>
    <submittedName>
        <fullName evidence="1">Uncharacterized protein</fullName>
    </submittedName>
</protein>
<organism evidence="1 2">
    <name type="scientific">Araneus ventricosus</name>
    <name type="common">Orbweaver spider</name>
    <name type="synonym">Epeira ventricosa</name>
    <dbReference type="NCBI Taxonomy" id="182803"/>
    <lineage>
        <taxon>Eukaryota</taxon>
        <taxon>Metazoa</taxon>
        <taxon>Ecdysozoa</taxon>
        <taxon>Arthropoda</taxon>
        <taxon>Chelicerata</taxon>
        <taxon>Arachnida</taxon>
        <taxon>Araneae</taxon>
        <taxon>Araneomorphae</taxon>
        <taxon>Entelegynae</taxon>
        <taxon>Araneoidea</taxon>
        <taxon>Araneidae</taxon>
        <taxon>Araneus</taxon>
    </lineage>
</organism>
<accession>A0A4Y2E5M1</accession>
<dbReference type="AlphaFoldDB" id="A0A4Y2E5M1"/>
<comment type="caution">
    <text evidence="1">The sequence shown here is derived from an EMBL/GenBank/DDBJ whole genome shotgun (WGS) entry which is preliminary data.</text>
</comment>
<evidence type="ECO:0000313" key="2">
    <source>
        <dbReference type="Proteomes" id="UP000499080"/>
    </source>
</evidence>
<keyword evidence="2" id="KW-1185">Reference proteome</keyword>
<sequence length="84" mass="9723">MWGLLHVKSYVVAKHPPAVAHCARPIQTGVSPGNRTEGTLVWCESLERERELRCRLRHLTTVENYDVRPKIALLFLQNWSFKLV</sequence>
<gene>
    <name evidence="1" type="ORF">AVEN_76159_1</name>
</gene>
<dbReference type="Proteomes" id="UP000499080">
    <property type="component" value="Unassembled WGS sequence"/>
</dbReference>